<comment type="caution">
    <text evidence="3">The sequence shown here is derived from an EMBL/GenBank/DDBJ whole genome shotgun (WGS) entry which is preliminary data.</text>
</comment>
<dbReference type="AlphaFoldDB" id="A0A4R5EAZ8"/>
<gene>
    <name evidence="3" type="ORF">E1295_41285</name>
</gene>
<feature type="domain" description="Activator of Hsp90 ATPase homologue 1/2-like C-terminal" evidence="2">
    <location>
        <begin position="155"/>
        <end position="249"/>
    </location>
</feature>
<evidence type="ECO:0000259" key="2">
    <source>
        <dbReference type="Pfam" id="PF08327"/>
    </source>
</evidence>
<feature type="domain" description="Activator of Hsp90 ATPase homologue 1/2-like C-terminal" evidence="2">
    <location>
        <begin position="13"/>
        <end position="109"/>
    </location>
</feature>
<dbReference type="RefSeq" id="WP_132639656.1">
    <property type="nucleotide sequence ID" value="NZ_SMLD01000192.1"/>
</dbReference>
<dbReference type="SUPFAM" id="SSF55961">
    <property type="entry name" value="Bet v1-like"/>
    <property type="match status" value="2"/>
</dbReference>
<evidence type="ECO:0000313" key="3">
    <source>
        <dbReference type="EMBL" id="TDE30096.1"/>
    </source>
</evidence>
<dbReference type="EMBL" id="SMLD01000192">
    <property type="protein sequence ID" value="TDE30096.1"/>
    <property type="molecule type" value="Genomic_DNA"/>
</dbReference>
<organism evidence="3 4">
    <name type="scientific">Nonomuraea mesophila</name>
    <dbReference type="NCBI Taxonomy" id="2530382"/>
    <lineage>
        <taxon>Bacteria</taxon>
        <taxon>Bacillati</taxon>
        <taxon>Actinomycetota</taxon>
        <taxon>Actinomycetes</taxon>
        <taxon>Streptosporangiales</taxon>
        <taxon>Streptosporangiaceae</taxon>
        <taxon>Nonomuraea</taxon>
    </lineage>
</organism>
<reference evidence="3 4" key="1">
    <citation type="submission" date="2019-03" db="EMBL/GenBank/DDBJ databases">
        <title>Draft genome sequences of novel Actinobacteria.</title>
        <authorList>
            <person name="Sahin N."/>
            <person name="Ay H."/>
            <person name="Saygin H."/>
        </authorList>
    </citation>
    <scope>NUCLEOTIDE SEQUENCE [LARGE SCALE GENOMIC DNA]</scope>
    <source>
        <strain evidence="3 4">6K102</strain>
    </source>
</reference>
<dbReference type="Pfam" id="PF08327">
    <property type="entry name" value="AHSA1"/>
    <property type="match status" value="2"/>
</dbReference>
<evidence type="ECO:0000256" key="1">
    <source>
        <dbReference type="ARBA" id="ARBA00006817"/>
    </source>
</evidence>
<sequence length="277" mass="30798">MTEPMIIRVRVQAPLKTVRHALTDPAALRVWLAEHAEVALPGTFAFWGRSIPEGDAPHQRPLHADERTLRFAWLLDGEETTTEFTLEEDGDATIVAVSQTHFDFQDVITGKSIRGVLQTFWCCALANLAEHVEGRELTPRIDFTSTEMRAQLTIDASPSDVFDSLTDSEAVTRWFGYPVGIEPYVGGRFAMGGLDNNPDPAKVVELEPGRKFSVDWGDAGIGTWELEGSGGRTRLTLTQSGFDEARPPYPAWGGFLSGLAELRRYHEVPDWQPMFLP</sequence>
<dbReference type="Proteomes" id="UP000295136">
    <property type="component" value="Unassembled WGS sequence"/>
</dbReference>
<dbReference type="InterPro" id="IPR013538">
    <property type="entry name" value="ASHA1/2-like_C"/>
</dbReference>
<comment type="similarity">
    <text evidence="1">Belongs to the AHA1 family.</text>
</comment>
<accession>A0A4R5EAZ8</accession>
<keyword evidence="4" id="KW-1185">Reference proteome</keyword>
<protein>
    <submittedName>
        <fullName evidence="3">SRPBCC domain-containing protein</fullName>
    </submittedName>
</protein>
<dbReference type="CDD" id="cd07814">
    <property type="entry name" value="SRPBCC_CalC_Aha1-like"/>
    <property type="match status" value="1"/>
</dbReference>
<dbReference type="Gene3D" id="3.30.530.20">
    <property type="match status" value="2"/>
</dbReference>
<proteinExistence type="inferred from homology"/>
<dbReference type="InterPro" id="IPR023393">
    <property type="entry name" value="START-like_dom_sf"/>
</dbReference>
<evidence type="ECO:0000313" key="4">
    <source>
        <dbReference type="Proteomes" id="UP000295136"/>
    </source>
</evidence>
<name>A0A4R5EAZ8_9ACTN</name>